<dbReference type="PROSITE" id="PS50181">
    <property type="entry name" value="FBOX"/>
    <property type="match status" value="1"/>
</dbReference>
<evidence type="ECO:0000259" key="2">
    <source>
        <dbReference type="PROSITE" id="PS50181"/>
    </source>
</evidence>
<dbReference type="SMART" id="SM00325">
    <property type="entry name" value="RhoGEF"/>
    <property type="match status" value="1"/>
</dbReference>
<dbReference type="Gene3D" id="2.30.29.30">
    <property type="entry name" value="Pleckstrin-homology domain (PH domain)/Phosphotyrosine-binding domain (PTB)"/>
    <property type="match status" value="1"/>
</dbReference>
<dbReference type="Pfam" id="PF00621">
    <property type="entry name" value="RhoGEF"/>
    <property type="match status" value="1"/>
</dbReference>
<dbReference type="AlphaFoldDB" id="A0A3M7T6D1"/>
<keyword evidence="4" id="KW-1185">Reference proteome</keyword>
<dbReference type="Gene3D" id="1.20.1280.50">
    <property type="match status" value="1"/>
</dbReference>
<proteinExistence type="predicted"/>
<dbReference type="Pfam" id="PF12937">
    <property type="entry name" value="F-box-like"/>
    <property type="match status" value="1"/>
</dbReference>
<evidence type="ECO:0000259" key="1">
    <source>
        <dbReference type="PROSITE" id="PS50010"/>
    </source>
</evidence>
<dbReference type="SUPFAM" id="SSF81383">
    <property type="entry name" value="F-box domain"/>
    <property type="match status" value="1"/>
</dbReference>
<dbReference type="PANTHER" id="PTHR46857">
    <property type="entry name" value="EPITHELIAL CELL-TRANSFORMING SEQUENCE 2 ONCOGENE-LIKE"/>
    <property type="match status" value="1"/>
</dbReference>
<dbReference type="SUPFAM" id="SSF48065">
    <property type="entry name" value="DBL homology domain (DH-domain)"/>
    <property type="match status" value="1"/>
</dbReference>
<name>A0A3M7T6D1_BRAPC</name>
<protein>
    <submittedName>
        <fullName evidence="3">Epithelial cell-transforming sequence 2 oncogene-like</fullName>
    </submittedName>
</protein>
<reference evidence="3 4" key="1">
    <citation type="journal article" date="2018" name="Sci. Rep.">
        <title>Genomic signatures of local adaptation to the degree of environmental predictability in rotifers.</title>
        <authorList>
            <person name="Franch-Gras L."/>
            <person name="Hahn C."/>
            <person name="Garcia-Roger E.M."/>
            <person name="Carmona M.J."/>
            <person name="Serra M."/>
            <person name="Gomez A."/>
        </authorList>
    </citation>
    <scope>NUCLEOTIDE SEQUENCE [LARGE SCALE GENOMIC DNA]</scope>
    <source>
        <strain evidence="3">HYR1</strain>
    </source>
</reference>
<dbReference type="SUPFAM" id="SSF50729">
    <property type="entry name" value="PH domain-like"/>
    <property type="match status" value="1"/>
</dbReference>
<sequence>MFITQKTIANLTNDDSKVLGKIAPKIKRVREKFALETNKYKTVNSSWTPLKDRESNRIIFEERVELACNWFDLWTDKQRKWFLLNILSRCKPTQICFLEDTLNDIGVCERKDFTTLLPKYLSAYIFSFLSPKDLARCAQVSSHWKFLSEQEEIWMPKCLNFGWYLPYKPTEREFGCWKAHYVQSIQRIQAHPLNKDAAFEYRKSLYHRELTDDEKNKYLYQTVKRVFDPEEKNHIMASRKPWSPASKVPTDLKKLDKYFYSISTNPNKPRLDNEINALYATAFGFPKESHHSSLKSLGHSKSINENMLQEFRKSLPAHFSEAKAHYKTMRKSESDLFATSLTESSFNAYLTYKEAQNTQSLSKSLSIGKKIDQSRLVFLSSKIPCSCLLLDALKNDIVPIYYDFDSENLQSLLFNVEKTLKEKSVKSVAFMTHFEKPGQICLTKDSIVYKFNVNSEEISGFFMKLRDKLINLEDCTFDFFAPLGSSVDGLELLDNLYELTSLIIRAPTGFKYNYKFLKGKWLNSPDIEINPLMDYFIESKLNLWIKYSDIIDDAHDRVRDLVMSGYISETDKLTSNRLTGAVIYTCLNHNQFLMDTKFQSELKEILSCASEDTRDKKEFYTRVSDEIAKKINSYDNEPCEQNDDSLKADQALVTFLKLKSDAESTEQNMRTQIVLDLVKTEIDFFKSLEIIQKYYVKPLKACLDSGNKVVISQSVLNMLFNEMNSLYQISKEMVREFNNRVQNWNFSSCIADIMYKFTRKSDIVINYANNNDSIITTLDKLISTNPQFREFLVPIDNTNLTNMLRIQDLMASPWTRIKEYISILGSLQLHTPKEHQDQAHITKVLNKLKEIYLYVKQLQERVEKKYRMLQIQKLVLGAPDLLKPGRYLVKEQKAVMLNRVTMKFANEIVCFLFNDGILIGIRVKQNFPFIKHSEEVVIHMELIDSFYNLEINDMADTKRYSHVIMVKAHKYEEFYISFDSIEEKINFYNLLASTRSLALR</sequence>
<evidence type="ECO:0000313" key="3">
    <source>
        <dbReference type="EMBL" id="RNA43582.1"/>
    </source>
</evidence>
<comment type="caution">
    <text evidence="3">The sequence shown here is derived from an EMBL/GenBank/DDBJ whole genome shotgun (WGS) entry which is preliminary data.</text>
</comment>
<dbReference type="EMBL" id="REGN01000209">
    <property type="protein sequence ID" value="RNA43582.1"/>
    <property type="molecule type" value="Genomic_DNA"/>
</dbReference>
<dbReference type="STRING" id="10195.A0A3M7T6D1"/>
<dbReference type="OrthoDB" id="660555at2759"/>
<evidence type="ECO:0000313" key="4">
    <source>
        <dbReference type="Proteomes" id="UP000276133"/>
    </source>
</evidence>
<dbReference type="InterPro" id="IPR052805">
    <property type="entry name" value="GEF_Ubiquitin-Prot_Reg"/>
</dbReference>
<dbReference type="InterPro" id="IPR000219">
    <property type="entry name" value="DH_dom"/>
</dbReference>
<dbReference type="InterPro" id="IPR001810">
    <property type="entry name" value="F-box_dom"/>
</dbReference>
<dbReference type="InterPro" id="IPR035899">
    <property type="entry name" value="DBL_dom_sf"/>
</dbReference>
<gene>
    <name evidence="3" type="ORF">BpHYR1_048998</name>
</gene>
<dbReference type="InterPro" id="IPR011993">
    <property type="entry name" value="PH-like_dom_sf"/>
</dbReference>
<dbReference type="PANTHER" id="PTHR46857:SF2">
    <property type="entry name" value="F-BOX ONLY PROTEIN 16"/>
    <property type="match status" value="1"/>
</dbReference>
<dbReference type="Gene3D" id="1.20.900.10">
    <property type="entry name" value="Dbl homology (DH) domain"/>
    <property type="match status" value="1"/>
</dbReference>
<dbReference type="GO" id="GO:0005085">
    <property type="term" value="F:guanyl-nucleotide exchange factor activity"/>
    <property type="evidence" value="ECO:0007669"/>
    <property type="project" value="InterPro"/>
</dbReference>
<feature type="domain" description="DH" evidence="1">
    <location>
        <begin position="669"/>
        <end position="858"/>
    </location>
</feature>
<dbReference type="SMART" id="SM00256">
    <property type="entry name" value="FBOX"/>
    <property type="match status" value="1"/>
</dbReference>
<dbReference type="InterPro" id="IPR036047">
    <property type="entry name" value="F-box-like_dom_sf"/>
</dbReference>
<dbReference type="PROSITE" id="PS50010">
    <property type="entry name" value="DH_2"/>
    <property type="match status" value="1"/>
</dbReference>
<accession>A0A3M7T6D1</accession>
<organism evidence="3 4">
    <name type="scientific">Brachionus plicatilis</name>
    <name type="common">Marine rotifer</name>
    <name type="synonym">Brachionus muelleri</name>
    <dbReference type="NCBI Taxonomy" id="10195"/>
    <lineage>
        <taxon>Eukaryota</taxon>
        <taxon>Metazoa</taxon>
        <taxon>Spiralia</taxon>
        <taxon>Gnathifera</taxon>
        <taxon>Rotifera</taxon>
        <taxon>Eurotatoria</taxon>
        <taxon>Monogononta</taxon>
        <taxon>Pseudotrocha</taxon>
        <taxon>Ploima</taxon>
        <taxon>Brachionidae</taxon>
        <taxon>Brachionus</taxon>
    </lineage>
</organism>
<dbReference type="Proteomes" id="UP000276133">
    <property type="component" value="Unassembled WGS sequence"/>
</dbReference>
<dbReference type="CDD" id="cd22173">
    <property type="entry name" value="F-box_ECT2L"/>
    <property type="match status" value="1"/>
</dbReference>
<feature type="domain" description="F-box" evidence="2">
    <location>
        <begin position="111"/>
        <end position="157"/>
    </location>
</feature>